<name>A0A815LQY8_9BILA</name>
<comment type="caution">
    <text evidence="1">The sequence shown here is derived from an EMBL/GenBank/DDBJ whole genome shotgun (WGS) entry which is preliminary data.</text>
</comment>
<evidence type="ECO:0000313" key="2">
    <source>
        <dbReference type="Proteomes" id="UP000663860"/>
    </source>
</evidence>
<dbReference type="EMBL" id="CAJNOE010001317">
    <property type="protein sequence ID" value="CAF1411938.1"/>
    <property type="molecule type" value="Genomic_DNA"/>
</dbReference>
<feature type="non-terminal residue" evidence="1">
    <location>
        <position position="1"/>
    </location>
</feature>
<sequence>GRSSQIRLSDDYFPNSDYFRES</sequence>
<reference evidence="1" key="1">
    <citation type="submission" date="2021-02" db="EMBL/GenBank/DDBJ databases">
        <authorList>
            <person name="Nowell W R."/>
        </authorList>
    </citation>
    <scope>NUCLEOTIDE SEQUENCE</scope>
</reference>
<dbReference type="AlphaFoldDB" id="A0A815LQY8"/>
<proteinExistence type="predicted"/>
<gene>
    <name evidence="1" type="ORF">IZO911_LOCUS40126</name>
</gene>
<evidence type="ECO:0000313" key="1">
    <source>
        <dbReference type="EMBL" id="CAF1411938.1"/>
    </source>
</evidence>
<protein>
    <submittedName>
        <fullName evidence="1">Uncharacterized protein</fullName>
    </submittedName>
</protein>
<dbReference type="Proteomes" id="UP000663860">
    <property type="component" value="Unassembled WGS sequence"/>
</dbReference>
<organism evidence="1 2">
    <name type="scientific">Adineta steineri</name>
    <dbReference type="NCBI Taxonomy" id="433720"/>
    <lineage>
        <taxon>Eukaryota</taxon>
        <taxon>Metazoa</taxon>
        <taxon>Spiralia</taxon>
        <taxon>Gnathifera</taxon>
        <taxon>Rotifera</taxon>
        <taxon>Eurotatoria</taxon>
        <taxon>Bdelloidea</taxon>
        <taxon>Adinetida</taxon>
        <taxon>Adinetidae</taxon>
        <taxon>Adineta</taxon>
    </lineage>
</organism>
<accession>A0A815LQY8</accession>